<reference evidence="2" key="2">
    <citation type="submission" date="2020-10" db="UniProtKB">
        <authorList>
            <consortium name="WormBaseParasite"/>
        </authorList>
    </citation>
    <scope>IDENTIFICATION</scope>
</reference>
<reference evidence="1" key="1">
    <citation type="journal article" date="2013" name="Genetics">
        <title>The draft genome and transcriptome of Panagrellus redivivus are shaped by the harsh demands of a free-living lifestyle.</title>
        <authorList>
            <person name="Srinivasan J."/>
            <person name="Dillman A.R."/>
            <person name="Macchietto M.G."/>
            <person name="Heikkinen L."/>
            <person name="Lakso M."/>
            <person name="Fracchia K.M."/>
            <person name="Antoshechkin I."/>
            <person name="Mortazavi A."/>
            <person name="Wong G."/>
            <person name="Sternberg P.W."/>
        </authorList>
    </citation>
    <scope>NUCLEOTIDE SEQUENCE [LARGE SCALE GENOMIC DNA]</scope>
    <source>
        <strain evidence="1">MT8872</strain>
    </source>
</reference>
<name>A0A7E4V3H3_PANRE</name>
<proteinExistence type="predicted"/>
<dbReference type="WBParaSite" id="Pan_g16108.t1">
    <property type="protein sequence ID" value="Pan_g16108.t1"/>
    <property type="gene ID" value="Pan_g16108"/>
</dbReference>
<keyword evidence="1" id="KW-1185">Reference proteome</keyword>
<evidence type="ECO:0000313" key="1">
    <source>
        <dbReference type="Proteomes" id="UP000492821"/>
    </source>
</evidence>
<dbReference type="AlphaFoldDB" id="A0A7E4V3H3"/>
<organism evidence="1 2">
    <name type="scientific">Panagrellus redivivus</name>
    <name type="common">Microworm</name>
    <dbReference type="NCBI Taxonomy" id="6233"/>
    <lineage>
        <taxon>Eukaryota</taxon>
        <taxon>Metazoa</taxon>
        <taxon>Ecdysozoa</taxon>
        <taxon>Nematoda</taxon>
        <taxon>Chromadorea</taxon>
        <taxon>Rhabditida</taxon>
        <taxon>Tylenchina</taxon>
        <taxon>Panagrolaimomorpha</taxon>
        <taxon>Panagrolaimoidea</taxon>
        <taxon>Panagrolaimidae</taxon>
        <taxon>Panagrellus</taxon>
    </lineage>
</organism>
<sequence length="69" mass="7836">MPRKNFVQVHLSLSLTQMDALVKTDVERCLTGSSWLVTTCHPCLAMTSNRSRAHIYVKERRFGGVVDMI</sequence>
<accession>A0A7E4V3H3</accession>
<evidence type="ECO:0000313" key="2">
    <source>
        <dbReference type="WBParaSite" id="Pan_g16108.t1"/>
    </source>
</evidence>
<protein>
    <submittedName>
        <fullName evidence="2">Transposase</fullName>
    </submittedName>
</protein>
<dbReference type="Proteomes" id="UP000492821">
    <property type="component" value="Unassembled WGS sequence"/>
</dbReference>